<dbReference type="GO" id="GO:0043565">
    <property type="term" value="F:sequence-specific DNA binding"/>
    <property type="evidence" value="ECO:0007669"/>
    <property type="project" value="InterPro"/>
</dbReference>
<name>A0A1W1BXK4_9ZZZZ</name>
<dbReference type="InterPro" id="IPR018060">
    <property type="entry name" value="HTH_AraC"/>
</dbReference>
<protein>
    <submittedName>
        <fullName evidence="4">Transcriptional regulator, AraC family</fullName>
    </submittedName>
</protein>
<keyword evidence="1" id="KW-0805">Transcription regulation</keyword>
<dbReference type="Gene3D" id="1.10.10.60">
    <property type="entry name" value="Homeodomain-like"/>
    <property type="match status" value="1"/>
</dbReference>
<evidence type="ECO:0000259" key="3">
    <source>
        <dbReference type="PROSITE" id="PS01124"/>
    </source>
</evidence>
<proteinExistence type="predicted"/>
<dbReference type="SUPFAM" id="SSF46689">
    <property type="entry name" value="Homeodomain-like"/>
    <property type="match status" value="1"/>
</dbReference>
<organism evidence="4">
    <name type="scientific">hydrothermal vent metagenome</name>
    <dbReference type="NCBI Taxonomy" id="652676"/>
    <lineage>
        <taxon>unclassified sequences</taxon>
        <taxon>metagenomes</taxon>
        <taxon>ecological metagenomes</taxon>
    </lineage>
</organism>
<dbReference type="GO" id="GO:0003700">
    <property type="term" value="F:DNA-binding transcription factor activity"/>
    <property type="evidence" value="ECO:0007669"/>
    <property type="project" value="InterPro"/>
</dbReference>
<evidence type="ECO:0000256" key="1">
    <source>
        <dbReference type="ARBA" id="ARBA00023015"/>
    </source>
</evidence>
<dbReference type="AlphaFoldDB" id="A0A1W1BXK4"/>
<reference evidence="4" key="1">
    <citation type="submission" date="2016-10" db="EMBL/GenBank/DDBJ databases">
        <authorList>
            <person name="de Groot N.N."/>
        </authorList>
    </citation>
    <scope>NUCLEOTIDE SEQUENCE</scope>
</reference>
<dbReference type="Pfam" id="PF12833">
    <property type="entry name" value="HTH_18"/>
    <property type="match status" value="1"/>
</dbReference>
<dbReference type="EMBL" id="FPHD01000048">
    <property type="protein sequence ID" value="SFV58207.1"/>
    <property type="molecule type" value="Genomic_DNA"/>
</dbReference>
<accession>A0A1W1BXK4</accession>
<dbReference type="InterPro" id="IPR053142">
    <property type="entry name" value="PchR_regulatory_protein"/>
</dbReference>
<gene>
    <name evidence="4" type="ORF">MNB_SV-8-1272</name>
</gene>
<dbReference type="PANTHER" id="PTHR47893:SF1">
    <property type="entry name" value="REGULATORY PROTEIN PCHR"/>
    <property type="match status" value="1"/>
</dbReference>
<evidence type="ECO:0000256" key="2">
    <source>
        <dbReference type="ARBA" id="ARBA00023163"/>
    </source>
</evidence>
<dbReference type="SMART" id="SM00342">
    <property type="entry name" value="HTH_ARAC"/>
    <property type="match status" value="1"/>
</dbReference>
<dbReference type="InterPro" id="IPR009057">
    <property type="entry name" value="Homeodomain-like_sf"/>
</dbReference>
<dbReference type="PANTHER" id="PTHR47893">
    <property type="entry name" value="REGULATORY PROTEIN PCHR"/>
    <property type="match status" value="1"/>
</dbReference>
<dbReference type="PROSITE" id="PS01124">
    <property type="entry name" value="HTH_ARAC_FAMILY_2"/>
    <property type="match status" value="1"/>
</dbReference>
<keyword evidence="2" id="KW-0804">Transcription</keyword>
<sequence>MDSFFFNITDTRYKITVLHEEANGYLKRVDISNGIIFLESKLSECYKEIVLKNLDRMVIIAMVNSGELCMYDKVDEQVVSVKEGETAIFCSSRQDMTLSMQKSKDSDIFILFIADFFLKRYLSGRQNEPIDFLYHKIQKEVSLEEVNQLPIDALSLYSVEKLLHISAGDTMKSIRAEHHVVEFIIHRFGLLDIFTEDVTPDEVTLASKAKAILLQDFINPPTVKTLAHLCATNESKLKKVFKKAYRSTLYSYVQKLRLEEANLLLKEENMTIGEVAKKVGYRHQGHFSKLFFSTYGVYPKELMKR</sequence>
<evidence type="ECO:0000313" key="4">
    <source>
        <dbReference type="EMBL" id="SFV58207.1"/>
    </source>
</evidence>
<feature type="domain" description="HTH araC/xylS-type" evidence="3">
    <location>
        <begin position="207"/>
        <end position="305"/>
    </location>
</feature>